<dbReference type="RefSeq" id="WP_044322016.1">
    <property type="nucleotide sequence ID" value="NZ_JYHD01000095.1"/>
</dbReference>
<name>A0A9X0KXT5_PSESX</name>
<proteinExistence type="predicted"/>
<dbReference type="AlphaFoldDB" id="A0A9X0KXT5"/>
<dbReference type="EMBL" id="LJQF01000014">
    <property type="protein sequence ID" value="KPX18435.1"/>
    <property type="molecule type" value="Genomic_DNA"/>
</dbReference>
<gene>
    <name evidence="1" type="ORF">ALO73_01816</name>
</gene>
<evidence type="ECO:0000313" key="1">
    <source>
        <dbReference type="EMBL" id="KPX18435.1"/>
    </source>
</evidence>
<accession>A0A9X0KXT5</accession>
<reference evidence="1 2" key="1">
    <citation type="submission" date="2015-09" db="EMBL/GenBank/DDBJ databases">
        <title>Genome announcement of multiple Pseudomonas syringae strains.</title>
        <authorList>
            <person name="Thakur S."/>
            <person name="Wang P.W."/>
            <person name="Gong Y."/>
            <person name="Weir B.S."/>
            <person name="Guttman D.S."/>
        </authorList>
    </citation>
    <scope>NUCLEOTIDE SEQUENCE [LARGE SCALE GENOMIC DNA]</scope>
    <source>
        <strain evidence="1 2">ICMP9757</strain>
    </source>
</reference>
<organism evidence="1 2">
    <name type="scientific">Pseudomonas syringae pv. daphniphylli</name>
    <dbReference type="NCBI Taxonomy" id="264455"/>
    <lineage>
        <taxon>Bacteria</taxon>
        <taxon>Pseudomonadati</taxon>
        <taxon>Pseudomonadota</taxon>
        <taxon>Gammaproteobacteria</taxon>
        <taxon>Pseudomonadales</taxon>
        <taxon>Pseudomonadaceae</taxon>
        <taxon>Pseudomonas</taxon>
        <taxon>Pseudomonas syringae</taxon>
    </lineage>
</organism>
<protein>
    <submittedName>
        <fullName evidence="1">Uncharacterized protein</fullName>
    </submittedName>
</protein>
<dbReference type="Proteomes" id="UP000050345">
    <property type="component" value="Unassembled WGS sequence"/>
</dbReference>
<sequence>MVKLTPDPPSSLEETLIRVSDLMRCASATAHEASDQLNGQGRDLTLTVVYLLDMAQTLLEPSIAGIGSCSLPGLERQAHRQIP</sequence>
<evidence type="ECO:0000313" key="2">
    <source>
        <dbReference type="Proteomes" id="UP000050345"/>
    </source>
</evidence>
<dbReference type="Pfam" id="PF19619">
    <property type="entry name" value="DUF6124"/>
    <property type="match status" value="1"/>
</dbReference>
<comment type="caution">
    <text evidence="1">The sequence shown here is derived from an EMBL/GenBank/DDBJ whole genome shotgun (WGS) entry which is preliminary data.</text>
</comment>